<dbReference type="STRING" id="1454201.NMS_1924"/>
<dbReference type="PROSITE" id="PS51462">
    <property type="entry name" value="NUDIX"/>
    <property type="match status" value="1"/>
</dbReference>
<accession>W8VW14</accession>
<dbReference type="GO" id="GO:0010945">
    <property type="term" value="F:coenzyme A diphosphatase activity"/>
    <property type="evidence" value="ECO:0007669"/>
    <property type="project" value="InterPro"/>
</dbReference>
<dbReference type="EMBL" id="AP014548">
    <property type="protein sequence ID" value="BAO55933.1"/>
    <property type="molecule type" value="Genomic_DNA"/>
</dbReference>
<evidence type="ECO:0000259" key="7">
    <source>
        <dbReference type="PROSITE" id="PS51462"/>
    </source>
</evidence>
<comment type="cofactor">
    <cofactor evidence="1">
        <name>Mn(2+)</name>
        <dbReference type="ChEBI" id="CHEBI:29035"/>
    </cofactor>
</comment>
<dbReference type="Gene3D" id="3.90.79.10">
    <property type="entry name" value="Nucleoside Triphosphate Pyrophosphohydrolase"/>
    <property type="match status" value="1"/>
</dbReference>
<dbReference type="KEGG" id="nmf:NMS_1924"/>
<dbReference type="GO" id="GO:0046872">
    <property type="term" value="F:metal ion binding"/>
    <property type="evidence" value="ECO:0007669"/>
    <property type="project" value="UniProtKB-KW"/>
</dbReference>
<proteinExistence type="predicted"/>
<organism evidence="8 9">
    <name type="scientific">Nonlabens marinus S1-08</name>
    <dbReference type="NCBI Taxonomy" id="1454201"/>
    <lineage>
        <taxon>Bacteria</taxon>
        <taxon>Pseudomonadati</taxon>
        <taxon>Bacteroidota</taxon>
        <taxon>Flavobacteriia</taxon>
        <taxon>Flavobacteriales</taxon>
        <taxon>Flavobacteriaceae</taxon>
        <taxon>Nonlabens</taxon>
    </lineage>
</organism>
<evidence type="ECO:0000256" key="3">
    <source>
        <dbReference type="ARBA" id="ARBA00022723"/>
    </source>
</evidence>
<feature type="domain" description="Nudix hydrolase" evidence="7">
    <location>
        <begin position="31"/>
        <end position="164"/>
    </location>
</feature>
<keyword evidence="5" id="KW-0460">Magnesium</keyword>
<dbReference type="SUPFAM" id="SSF55811">
    <property type="entry name" value="Nudix"/>
    <property type="match status" value="1"/>
</dbReference>
<dbReference type="InterPro" id="IPR015797">
    <property type="entry name" value="NUDIX_hydrolase-like_dom_sf"/>
</dbReference>
<name>W8VW14_9FLAO</name>
<keyword evidence="3" id="KW-0479">Metal-binding</keyword>
<evidence type="ECO:0000313" key="9">
    <source>
        <dbReference type="Proteomes" id="UP000031760"/>
    </source>
</evidence>
<evidence type="ECO:0000256" key="5">
    <source>
        <dbReference type="ARBA" id="ARBA00022842"/>
    </source>
</evidence>
<comment type="cofactor">
    <cofactor evidence="2">
        <name>Mg(2+)</name>
        <dbReference type="ChEBI" id="CHEBI:18420"/>
    </cofactor>
</comment>
<dbReference type="OrthoDB" id="9802805at2"/>
<keyword evidence="4 8" id="KW-0378">Hydrolase</keyword>
<keyword evidence="9" id="KW-1185">Reference proteome</keyword>
<dbReference type="Proteomes" id="UP000031760">
    <property type="component" value="Chromosome"/>
</dbReference>
<keyword evidence="6" id="KW-0464">Manganese</keyword>
<dbReference type="AlphaFoldDB" id="W8VW14"/>
<dbReference type="InterPro" id="IPR000086">
    <property type="entry name" value="NUDIX_hydrolase_dom"/>
</dbReference>
<dbReference type="HOGENOM" id="CLU_040940_5_3_10"/>
<reference evidence="8 9" key="1">
    <citation type="journal article" date="2014" name="Proc. Natl. Acad. Sci. U.S.A.">
        <title>Functional characterization of flavobacteria rhodopsins reveals a unique class of light-driven chloride pump in bacteria.</title>
        <authorList>
            <person name="Yoshizawa S."/>
            <person name="Kumagai Y."/>
            <person name="Kim H."/>
            <person name="Ogura Y."/>
            <person name="Hayashi T."/>
            <person name="Iwasaki W."/>
            <person name="DeLong E.F."/>
            <person name="Kogure K."/>
        </authorList>
    </citation>
    <scope>NUCLEOTIDE SEQUENCE [LARGE SCALE GENOMIC DNA]</scope>
    <source>
        <strain evidence="8 9">S1-08</strain>
    </source>
</reference>
<evidence type="ECO:0000256" key="1">
    <source>
        <dbReference type="ARBA" id="ARBA00001936"/>
    </source>
</evidence>
<dbReference type="PANTHER" id="PTHR12992">
    <property type="entry name" value="NUDIX HYDROLASE"/>
    <property type="match status" value="1"/>
</dbReference>
<protein>
    <submittedName>
        <fullName evidence="8">Hypothetical nudix hydrolase YeaB</fullName>
    </submittedName>
</protein>
<gene>
    <name evidence="8" type="ORF">NMS_1924</name>
</gene>
<dbReference type="CDD" id="cd03426">
    <property type="entry name" value="NUDIX_CoAse_Nudt7"/>
    <property type="match status" value="1"/>
</dbReference>
<dbReference type="RefSeq" id="WP_084217681.1">
    <property type="nucleotide sequence ID" value="NZ_AP014548.1"/>
</dbReference>
<evidence type="ECO:0000256" key="2">
    <source>
        <dbReference type="ARBA" id="ARBA00001946"/>
    </source>
</evidence>
<evidence type="ECO:0000256" key="4">
    <source>
        <dbReference type="ARBA" id="ARBA00022801"/>
    </source>
</evidence>
<sequence length="199" mass="22398">MSLPGEKAQLQMAAVERLDELQRAQLSTKTPKEAATMMLLYPKNDVPYFVLIERMISKGKHSGQIAFPGGRAEKEDADFSVTALRETEEEVGIAQSDQLLIRSVTPIYIPPSNYMVRPYLAFAKANLSFKPQPSEVKSIIEVPLMDLLDPKNISKVNLSTSYLDNTDVPCFLLQKQVVWGATAMILYELREMMLPLFDK</sequence>
<dbReference type="PANTHER" id="PTHR12992:SF11">
    <property type="entry name" value="MITOCHONDRIAL COENZYME A DIPHOSPHATASE NUDT8"/>
    <property type="match status" value="1"/>
</dbReference>
<dbReference type="Pfam" id="PF00293">
    <property type="entry name" value="NUDIX"/>
    <property type="match status" value="1"/>
</dbReference>
<dbReference type="InterPro" id="IPR045121">
    <property type="entry name" value="CoAse"/>
</dbReference>
<evidence type="ECO:0000256" key="6">
    <source>
        <dbReference type="ARBA" id="ARBA00023211"/>
    </source>
</evidence>
<evidence type="ECO:0000313" key="8">
    <source>
        <dbReference type="EMBL" id="BAO55933.1"/>
    </source>
</evidence>